<gene>
    <name evidence="4" type="ORF">FJU08_17270</name>
</gene>
<evidence type="ECO:0000256" key="1">
    <source>
        <dbReference type="SAM" id="MobiDB-lite"/>
    </source>
</evidence>
<evidence type="ECO:0000259" key="3">
    <source>
        <dbReference type="Pfam" id="PF10908"/>
    </source>
</evidence>
<sequence length="387" mass="40832">MRREFCDVALNNSENPERSRKAKGGLLGLAAAASAFIVVGGAFITIAAAPVLMGSVAGRGNETAGLSRLMIAPSFRAPERAQSDKSARLIAARSGQDRAGGLTADDIRTSALHQRLEQFGKIALANLQRDIINKQVEENSAAVQVALASPPPELQPKPAASRTIAQSRPAARPATKAEPVTAASALVASADTGTDAGNAFKLVLQGADKNRMAPGEVPVPEPRPAGTALAYAALKTDSLGTLFNAVPETTSKVAVYDISTAKVYMPDGSVLEAHSGRGKYRDNPDYTHLKMAGAVPAATYKLTLRESLFHGVQALRMTSVDGTDPLGRTGLLAHTYMLSTPGDSHGCLVFKNYNKFLEAFQKNKVDYIVAVPSLQKGMLAQLTRRTV</sequence>
<keyword evidence="5" id="KW-1185">Reference proteome</keyword>
<dbReference type="AlphaFoldDB" id="A0A506U5B6"/>
<name>A0A506U5B6_9HYPH</name>
<protein>
    <submittedName>
        <fullName evidence="4">DUF2778 domain-containing protein</fullName>
    </submittedName>
</protein>
<comment type="caution">
    <text evidence="4">The sequence shown here is derived from an EMBL/GenBank/DDBJ whole genome shotgun (WGS) entry which is preliminary data.</text>
</comment>
<feature type="transmembrane region" description="Helical" evidence="2">
    <location>
        <begin position="26"/>
        <end position="53"/>
    </location>
</feature>
<feature type="region of interest" description="Disordered" evidence="1">
    <location>
        <begin position="150"/>
        <end position="177"/>
    </location>
</feature>
<keyword evidence="2" id="KW-1133">Transmembrane helix</keyword>
<dbReference type="InterPro" id="IPR021225">
    <property type="entry name" value="Tlde1_dom"/>
</dbReference>
<keyword evidence="2" id="KW-0812">Transmembrane</keyword>
<dbReference type="OrthoDB" id="9816088at2"/>
<dbReference type="EMBL" id="VHLG01000012">
    <property type="protein sequence ID" value="TPW28556.1"/>
    <property type="molecule type" value="Genomic_DNA"/>
</dbReference>
<keyword evidence="2" id="KW-0472">Membrane</keyword>
<reference evidence="4 5" key="1">
    <citation type="submission" date="2019-06" db="EMBL/GenBank/DDBJ databases">
        <authorList>
            <person name="Li M."/>
        </authorList>
    </citation>
    <scope>NUCLEOTIDE SEQUENCE [LARGE SCALE GENOMIC DNA]</scope>
    <source>
        <strain evidence="4 5">BGMRC2036</strain>
    </source>
</reference>
<dbReference type="Pfam" id="PF10908">
    <property type="entry name" value="Tlde1_dom"/>
    <property type="match status" value="1"/>
</dbReference>
<evidence type="ECO:0000313" key="4">
    <source>
        <dbReference type="EMBL" id="TPW28556.1"/>
    </source>
</evidence>
<organism evidence="4 5">
    <name type="scientific">Martelella alba</name>
    <dbReference type="NCBI Taxonomy" id="2590451"/>
    <lineage>
        <taxon>Bacteria</taxon>
        <taxon>Pseudomonadati</taxon>
        <taxon>Pseudomonadota</taxon>
        <taxon>Alphaproteobacteria</taxon>
        <taxon>Hyphomicrobiales</taxon>
        <taxon>Aurantimonadaceae</taxon>
        <taxon>Martelella</taxon>
    </lineage>
</organism>
<evidence type="ECO:0000256" key="2">
    <source>
        <dbReference type="SAM" id="Phobius"/>
    </source>
</evidence>
<feature type="domain" description="Tlde1" evidence="3">
    <location>
        <begin position="271"/>
        <end position="372"/>
    </location>
</feature>
<proteinExistence type="predicted"/>
<accession>A0A506U5B6</accession>
<evidence type="ECO:0000313" key="5">
    <source>
        <dbReference type="Proteomes" id="UP000318801"/>
    </source>
</evidence>
<dbReference type="Proteomes" id="UP000318801">
    <property type="component" value="Unassembled WGS sequence"/>
</dbReference>